<evidence type="ECO:0000313" key="1">
    <source>
        <dbReference type="EMBL" id="CEM60772.1"/>
    </source>
</evidence>
<accession>A0A0B7GTB8</accession>
<dbReference type="EMBL" id="CDNC01000002">
    <property type="protein sequence ID" value="CEM60772.1"/>
    <property type="molecule type" value="Genomic_DNA"/>
</dbReference>
<sequence>MRYNKYGASVLKKRAHNGGNFSSLYSICEVVYEDEKRCYSNKGYGQVAWIL</sequence>
<protein>
    <submittedName>
        <fullName evidence="1">Uncharacterized protein</fullName>
    </submittedName>
</protein>
<dbReference type="AlphaFoldDB" id="A0A0B7GTB8"/>
<proteinExistence type="predicted"/>
<name>A0A0B7GTB8_TREPH</name>
<organism evidence="1 2">
    <name type="scientific">Treponema phagedenis</name>
    <dbReference type="NCBI Taxonomy" id="162"/>
    <lineage>
        <taxon>Bacteria</taxon>
        <taxon>Pseudomonadati</taxon>
        <taxon>Spirochaetota</taxon>
        <taxon>Spirochaetia</taxon>
        <taxon>Spirochaetales</taxon>
        <taxon>Treponemataceae</taxon>
        <taxon>Treponema</taxon>
    </lineage>
</organism>
<evidence type="ECO:0000313" key="2">
    <source>
        <dbReference type="Proteomes" id="UP000042527"/>
    </source>
</evidence>
<keyword evidence="2" id="KW-1185">Reference proteome</keyword>
<reference evidence="2" key="1">
    <citation type="submission" date="2015-01" db="EMBL/GenBank/DDBJ databases">
        <authorList>
            <person name="Manzoor Shahid"/>
            <person name="Zubair Saima"/>
        </authorList>
    </citation>
    <scope>NUCLEOTIDE SEQUENCE [LARGE SCALE GENOMIC DNA]</scope>
    <source>
        <strain evidence="2">V1</strain>
    </source>
</reference>
<dbReference type="Proteomes" id="UP000042527">
    <property type="component" value="Unassembled WGS sequence"/>
</dbReference>
<gene>
    <name evidence="1" type="ORF">TPHV1_100092</name>
</gene>